<dbReference type="SUPFAM" id="SSF54631">
    <property type="entry name" value="CBS-domain pair"/>
    <property type="match status" value="1"/>
</dbReference>
<dbReference type="Proteomes" id="UP000019486">
    <property type="component" value="Unassembled WGS sequence"/>
</dbReference>
<dbReference type="OrthoDB" id="9783590at2"/>
<dbReference type="STRING" id="1385369.N825_13915"/>
<feature type="domain" description="CBS" evidence="3">
    <location>
        <begin position="94"/>
        <end position="145"/>
    </location>
</feature>
<accession>W9GWM2</accession>
<feature type="domain" description="CBS" evidence="3">
    <location>
        <begin position="7"/>
        <end position="63"/>
    </location>
</feature>
<evidence type="ECO:0000259" key="3">
    <source>
        <dbReference type="PROSITE" id="PS51371"/>
    </source>
</evidence>
<dbReference type="SMART" id="SM00116">
    <property type="entry name" value="CBS"/>
    <property type="match status" value="2"/>
</dbReference>
<organism evidence="4 5">
    <name type="scientific">Skermanella stibiiresistens SB22</name>
    <dbReference type="NCBI Taxonomy" id="1385369"/>
    <lineage>
        <taxon>Bacteria</taxon>
        <taxon>Pseudomonadati</taxon>
        <taxon>Pseudomonadota</taxon>
        <taxon>Alphaproteobacteria</taxon>
        <taxon>Rhodospirillales</taxon>
        <taxon>Azospirillaceae</taxon>
        <taxon>Skermanella</taxon>
    </lineage>
</organism>
<dbReference type="PANTHER" id="PTHR43080:SF2">
    <property type="entry name" value="CBS DOMAIN-CONTAINING PROTEIN"/>
    <property type="match status" value="1"/>
</dbReference>
<dbReference type="InterPro" id="IPR000644">
    <property type="entry name" value="CBS_dom"/>
</dbReference>
<dbReference type="EMBL" id="AVFL01000019">
    <property type="protein sequence ID" value="EWY38300.1"/>
    <property type="molecule type" value="Genomic_DNA"/>
</dbReference>
<dbReference type="Pfam" id="PF00571">
    <property type="entry name" value="CBS"/>
    <property type="match status" value="2"/>
</dbReference>
<evidence type="ECO:0000313" key="4">
    <source>
        <dbReference type="EMBL" id="EWY38300.1"/>
    </source>
</evidence>
<dbReference type="PROSITE" id="PS51371">
    <property type="entry name" value="CBS"/>
    <property type="match status" value="2"/>
</dbReference>
<keyword evidence="1 2" id="KW-0129">CBS domain</keyword>
<dbReference type="AlphaFoldDB" id="W9GWM2"/>
<sequence length="145" mass="15832">MLIREIMSINATRIRAGSTLRQAADILGMSSASDIAVVDDDNNFLGVLSEGDMMRAMLPQLTEVLEAGGHLEDSYSIFEEKGHEMANQPIETIMIRHPLVLTPADNLHKAATLMASRDIRRLPVVENGKLVGTVSRADVCRAVFS</sequence>
<evidence type="ECO:0000256" key="1">
    <source>
        <dbReference type="ARBA" id="ARBA00023122"/>
    </source>
</evidence>
<keyword evidence="5" id="KW-1185">Reference proteome</keyword>
<dbReference type="RefSeq" id="WP_037457410.1">
    <property type="nucleotide sequence ID" value="NZ_AVFL01000019.1"/>
</dbReference>
<dbReference type="InterPro" id="IPR046342">
    <property type="entry name" value="CBS_dom_sf"/>
</dbReference>
<evidence type="ECO:0000313" key="5">
    <source>
        <dbReference type="Proteomes" id="UP000019486"/>
    </source>
</evidence>
<proteinExistence type="predicted"/>
<evidence type="ECO:0000256" key="2">
    <source>
        <dbReference type="PROSITE-ProRule" id="PRU00703"/>
    </source>
</evidence>
<dbReference type="Gene3D" id="3.10.580.10">
    <property type="entry name" value="CBS-domain"/>
    <property type="match status" value="1"/>
</dbReference>
<protein>
    <recommendedName>
        <fullName evidence="3">CBS domain-containing protein</fullName>
    </recommendedName>
</protein>
<gene>
    <name evidence="4" type="ORF">N825_13915</name>
</gene>
<name>W9GWM2_9PROT</name>
<comment type="caution">
    <text evidence="4">The sequence shown here is derived from an EMBL/GenBank/DDBJ whole genome shotgun (WGS) entry which is preliminary data.</text>
</comment>
<reference evidence="4 5" key="1">
    <citation type="submission" date="2013-08" db="EMBL/GenBank/DDBJ databases">
        <title>The genome sequence of Skermanella stibiiresistens.</title>
        <authorList>
            <person name="Zhu W."/>
            <person name="Wang G."/>
        </authorList>
    </citation>
    <scope>NUCLEOTIDE SEQUENCE [LARGE SCALE GENOMIC DNA]</scope>
    <source>
        <strain evidence="4 5">SB22</strain>
    </source>
</reference>
<dbReference type="InterPro" id="IPR051257">
    <property type="entry name" value="Diverse_CBS-Domain"/>
</dbReference>
<dbReference type="PANTHER" id="PTHR43080">
    <property type="entry name" value="CBS DOMAIN-CONTAINING PROTEIN CBSX3, MITOCHONDRIAL"/>
    <property type="match status" value="1"/>
</dbReference>